<reference evidence="2 3" key="2">
    <citation type="journal article" date="2012" name="Stand. Genomic Sci.">
        <title>Complete Genome Sequence of Clostridium clariflavum DSM 19732.</title>
        <authorList>
            <person name="Izquierdo J.A."/>
            <person name="Goodwin L."/>
            <person name="Davenport K.W."/>
            <person name="Teshima H."/>
            <person name="Bruce D."/>
            <person name="Detter C."/>
            <person name="Tapia R."/>
            <person name="Han S."/>
            <person name="Land M."/>
            <person name="Hauser L."/>
            <person name="Jeffries C.D."/>
            <person name="Han J."/>
            <person name="Pitluck S."/>
            <person name="Nolan M."/>
            <person name="Chen A."/>
            <person name="Huntemann M."/>
            <person name="Mavromatis K."/>
            <person name="Mikhailova N."/>
            <person name="Liolios K."/>
            <person name="Woyke T."/>
            <person name="Lynd L.R."/>
        </authorList>
    </citation>
    <scope>NUCLEOTIDE SEQUENCE [LARGE SCALE GENOMIC DNA]</scope>
    <source>
        <strain evidence="3">DSM 19732 / NBRC 101661 / EBR45</strain>
    </source>
</reference>
<name>G8M0E6_ACECE</name>
<evidence type="ECO:0000313" key="2">
    <source>
        <dbReference type="EMBL" id="AEV67991.1"/>
    </source>
</evidence>
<feature type="domain" description="CobQ/CobB/MinD/ParA nucleotide binding" evidence="1">
    <location>
        <begin position="7"/>
        <end position="160"/>
    </location>
</feature>
<protein>
    <submittedName>
        <fullName evidence="2">CobQ/CobB/MinD/ParA nucleotide binding domain-containing protein</fullName>
    </submittedName>
</protein>
<dbReference type="STRING" id="720554.Clocl_1340"/>
<dbReference type="SUPFAM" id="SSF52540">
    <property type="entry name" value="P-loop containing nucleoside triphosphate hydrolases"/>
    <property type="match status" value="1"/>
</dbReference>
<dbReference type="Pfam" id="PF01656">
    <property type="entry name" value="CbiA"/>
    <property type="match status" value="1"/>
</dbReference>
<accession>G8M0E6</accession>
<dbReference type="HOGENOM" id="CLU_084710_0_0_9"/>
<sequence length="222" mass="24765">MSKERISIFAGHFGSGKTEVAVNFALNAASKSKKVAIVDLDIVNPYFRTADAKIELEKMGIWVITPVYANTNVDVPALPPEMNSLFEKKEYDVIIDVGGDDLGAKVLARFKDEFLNEGYCLYFVVNTKRPMTDTEAKIEQMIYEIESSCGLKVTKLINNTNLLDNTDVDVVVEGHRIIERVSDKLGIPIGFVSGFTDLMGGIEKEIDVELFPLKKLIKLPWN</sequence>
<dbReference type="InterPro" id="IPR027417">
    <property type="entry name" value="P-loop_NTPase"/>
</dbReference>
<dbReference type="InterPro" id="IPR002586">
    <property type="entry name" value="CobQ/CobB/MinD/ParA_Nub-bd_dom"/>
</dbReference>
<dbReference type="Gene3D" id="3.40.50.300">
    <property type="entry name" value="P-loop containing nucleotide triphosphate hydrolases"/>
    <property type="match status" value="1"/>
</dbReference>
<dbReference type="KEGG" id="ccl:Clocl_1340"/>
<evidence type="ECO:0000259" key="1">
    <source>
        <dbReference type="Pfam" id="PF01656"/>
    </source>
</evidence>
<proteinExistence type="predicted"/>
<evidence type="ECO:0000313" key="3">
    <source>
        <dbReference type="Proteomes" id="UP000005435"/>
    </source>
</evidence>
<dbReference type="RefSeq" id="WP_014254605.1">
    <property type="nucleotide sequence ID" value="NC_016627.1"/>
</dbReference>
<dbReference type="Proteomes" id="UP000005435">
    <property type="component" value="Chromosome"/>
</dbReference>
<reference evidence="3" key="1">
    <citation type="submission" date="2011-12" db="EMBL/GenBank/DDBJ databases">
        <title>Complete sequence of Clostridium clariflavum DSM 19732.</title>
        <authorList>
            <consortium name="US DOE Joint Genome Institute"/>
            <person name="Lucas S."/>
            <person name="Han J."/>
            <person name="Lapidus A."/>
            <person name="Cheng J.-F."/>
            <person name="Goodwin L."/>
            <person name="Pitluck S."/>
            <person name="Peters L."/>
            <person name="Teshima H."/>
            <person name="Detter J.C."/>
            <person name="Han C."/>
            <person name="Tapia R."/>
            <person name="Land M."/>
            <person name="Hauser L."/>
            <person name="Kyrpides N."/>
            <person name="Ivanova N."/>
            <person name="Pagani I."/>
            <person name="Kitzmiller T."/>
            <person name="Lynd L."/>
            <person name="Izquierdo J."/>
            <person name="Woyke T."/>
        </authorList>
    </citation>
    <scope>NUCLEOTIDE SEQUENCE [LARGE SCALE GENOMIC DNA]</scope>
    <source>
        <strain evidence="3">DSM 19732 / NBRC 101661 / EBR45</strain>
    </source>
</reference>
<keyword evidence="3" id="KW-1185">Reference proteome</keyword>
<dbReference type="EMBL" id="CP003065">
    <property type="protein sequence ID" value="AEV67991.1"/>
    <property type="molecule type" value="Genomic_DNA"/>
</dbReference>
<gene>
    <name evidence="2" type="ordered locus">Clocl_1340</name>
</gene>
<dbReference type="eggNOG" id="COG0003">
    <property type="taxonomic scope" value="Bacteria"/>
</dbReference>
<organism evidence="2 3">
    <name type="scientific">Acetivibrio clariflavus (strain DSM 19732 / NBRC 101661 / EBR45)</name>
    <name type="common">Clostridium clariflavum</name>
    <dbReference type="NCBI Taxonomy" id="720554"/>
    <lineage>
        <taxon>Bacteria</taxon>
        <taxon>Bacillati</taxon>
        <taxon>Bacillota</taxon>
        <taxon>Clostridia</taxon>
        <taxon>Eubacteriales</taxon>
        <taxon>Oscillospiraceae</taxon>
        <taxon>Acetivibrio</taxon>
    </lineage>
</organism>
<dbReference type="OrthoDB" id="9779501at2"/>
<dbReference type="AlphaFoldDB" id="G8M0E6"/>